<feature type="region of interest" description="Disordered" evidence="1">
    <location>
        <begin position="73"/>
        <end position="92"/>
    </location>
</feature>
<dbReference type="STRING" id="743788.S8DJF4"/>
<dbReference type="AlphaFoldDB" id="S8DJF4"/>
<dbReference type="OrthoDB" id="2799577at2759"/>
<dbReference type="InterPro" id="IPR041078">
    <property type="entry name" value="Plavaka"/>
</dbReference>
<dbReference type="InParanoid" id="S8DJF4"/>
<keyword evidence="3" id="KW-1185">Reference proteome</keyword>
<gene>
    <name evidence="2" type="ORF">FOMPIDRAFT_1078370</name>
</gene>
<evidence type="ECO:0000313" key="3">
    <source>
        <dbReference type="Proteomes" id="UP000015241"/>
    </source>
</evidence>
<dbReference type="HOGENOM" id="CLU_006344_5_0_1"/>
<protein>
    <submittedName>
        <fullName evidence="2">Uncharacterized protein</fullName>
    </submittedName>
</protein>
<sequence length="282" mass="31784">ICGACGQPFRTVQGLMAHQSSSRKCAWYKKGKLRAIFDDSDSEDSDIECEADDSGKEQGDEEEVVMEQLIFRAPPPSDQDPQAGPSSGVRQAPTRVTAIALDDDEDTRVEIVDDSAAAEREDGKTLMEAWKHYFERKEAERAANKGAPNMSGESVWAPFESETDWQIASWFVKEGIGHGAVDRLLEIPKVCDKLGLSYHNMRALLQKVDSIPERAPWKEGWLTFKDRPGERHLVQFRDIIKALKALLGNPAHAKKIVWRPSRVFAHRGSKNRIYTEMWTGSW</sequence>
<dbReference type="Pfam" id="PF18759">
    <property type="entry name" value="Plavaka"/>
    <property type="match status" value="1"/>
</dbReference>
<dbReference type="EMBL" id="KE504313">
    <property type="protein sequence ID" value="EPS92972.1"/>
    <property type="molecule type" value="Genomic_DNA"/>
</dbReference>
<proteinExistence type="predicted"/>
<feature type="non-terminal residue" evidence="2">
    <location>
        <position position="282"/>
    </location>
</feature>
<feature type="non-terminal residue" evidence="2">
    <location>
        <position position="1"/>
    </location>
</feature>
<evidence type="ECO:0000256" key="1">
    <source>
        <dbReference type="SAM" id="MobiDB-lite"/>
    </source>
</evidence>
<feature type="region of interest" description="Disordered" evidence="1">
    <location>
        <begin position="40"/>
        <end position="62"/>
    </location>
</feature>
<reference evidence="2 3" key="1">
    <citation type="journal article" date="2012" name="Science">
        <title>The Paleozoic origin of enzymatic lignin decomposition reconstructed from 31 fungal genomes.</title>
        <authorList>
            <person name="Floudas D."/>
            <person name="Binder M."/>
            <person name="Riley R."/>
            <person name="Barry K."/>
            <person name="Blanchette R.A."/>
            <person name="Henrissat B."/>
            <person name="Martinez A.T."/>
            <person name="Otillar R."/>
            <person name="Spatafora J.W."/>
            <person name="Yadav J.S."/>
            <person name="Aerts A."/>
            <person name="Benoit I."/>
            <person name="Boyd A."/>
            <person name="Carlson A."/>
            <person name="Copeland A."/>
            <person name="Coutinho P.M."/>
            <person name="de Vries R.P."/>
            <person name="Ferreira P."/>
            <person name="Findley K."/>
            <person name="Foster B."/>
            <person name="Gaskell J."/>
            <person name="Glotzer D."/>
            <person name="Gorecki P."/>
            <person name="Heitman J."/>
            <person name="Hesse C."/>
            <person name="Hori C."/>
            <person name="Igarashi K."/>
            <person name="Jurgens J.A."/>
            <person name="Kallen N."/>
            <person name="Kersten P."/>
            <person name="Kohler A."/>
            <person name="Kuees U."/>
            <person name="Kumar T.K.A."/>
            <person name="Kuo A."/>
            <person name="LaButti K."/>
            <person name="Larrondo L.F."/>
            <person name="Lindquist E."/>
            <person name="Ling A."/>
            <person name="Lombard V."/>
            <person name="Lucas S."/>
            <person name="Lundell T."/>
            <person name="Martin R."/>
            <person name="McLaughlin D.J."/>
            <person name="Morgenstern I."/>
            <person name="Morin E."/>
            <person name="Murat C."/>
            <person name="Nagy L.G."/>
            <person name="Nolan M."/>
            <person name="Ohm R.A."/>
            <person name="Patyshakuliyeva A."/>
            <person name="Rokas A."/>
            <person name="Ruiz-Duenas F.J."/>
            <person name="Sabat G."/>
            <person name="Salamov A."/>
            <person name="Samejima M."/>
            <person name="Schmutz J."/>
            <person name="Slot J.C."/>
            <person name="St John F."/>
            <person name="Stenlid J."/>
            <person name="Sun H."/>
            <person name="Sun S."/>
            <person name="Syed K."/>
            <person name="Tsang A."/>
            <person name="Wiebenga A."/>
            <person name="Young D."/>
            <person name="Pisabarro A."/>
            <person name="Eastwood D.C."/>
            <person name="Martin F."/>
            <person name="Cullen D."/>
            <person name="Grigoriev I.V."/>
            <person name="Hibbett D.S."/>
        </authorList>
    </citation>
    <scope>NUCLEOTIDE SEQUENCE</scope>
    <source>
        <strain evidence="3">FP-58527</strain>
    </source>
</reference>
<accession>S8DJF4</accession>
<organism evidence="2 3">
    <name type="scientific">Fomitopsis schrenkii</name>
    <name type="common">Brown rot fungus</name>
    <dbReference type="NCBI Taxonomy" id="2126942"/>
    <lineage>
        <taxon>Eukaryota</taxon>
        <taxon>Fungi</taxon>
        <taxon>Dikarya</taxon>
        <taxon>Basidiomycota</taxon>
        <taxon>Agaricomycotina</taxon>
        <taxon>Agaricomycetes</taxon>
        <taxon>Polyporales</taxon>
        <taxon>Fomitopsis</taxon>
    </lineage>
</organism>
<name>S8DJF4_FOMSC</name>
<evidence type="ECO:0000313" key="2">
    <source>
        <dbReference type="EMBL" id="EPS92972.1"/>
    </source>
</evidence>
<feature type="compositionally biased region" description="Acidic residues" evidence="1">
    <location>
        <begin position="40"/>
        <end position="52"/>
    </location>
</feature>
<dbReference type="Proteomes" id="UP000015241">
    <property type="component" value="Unassembled WGS sequence"/>
</dbReference>